<keyword evidence="1" id="KW-0677">Repeat</keyword>
<dbReference type="SMART" id="SM00054">
    <property type="entry name" value="EFh"/>
    <property type="match status" value="4"/>
</dbReference>
<feature type="domain" description="EF-hand" evidence="5">
    <location>
        <begin position="530"/>
        <end position="565"/>
    </location>
</feature>
<dbReference type="PRINTS" id="PR01697">
    <property type="entry name" value="PARVALBUMIN"/>
</dbReference>
<feature type="domain" description="EF-hand" evidence="5">
    <location>
        <begin position="725"/>
        <end position="760"/>
    </location>
</feature>
<feature type="compositionally biased region" description="Pro residues" evidence="3">
    <location>
        <begin position="1"/>
        <end position="43"/>
    </location>
</feature>
<dbReference type="SMR" id="G4YT62"/>
<dbReference type="EMBL" id="JH159152">
    <property type="protein sequence ID" value="EGZ26456.1"/>
    <property type="molecule type" value="Genomic_DNA"/>
</dbReference>
<sequence>MNPPGPPKGPPPTGAPLPPRGAPPGPPKDPPPQPPKDAPPPLPDRGEPEKDSAAEAAASLTAIQKLLRRGRLSFTLLEARELRRKGGSVDARRFTADPYVKIAVGTNPLSAQEKRSKTLKKSGTPVIFHEEVVSFDLTDPVAFVNDGDLPIKIEVFDENLLSDELLGEVRISALRFFDGQPHREIFPLSLPAMPGAPCGELEIEVKLEEALIGMLSIVLLEGRNLKSMELIGKQDPYCQLSIGKFTKRGKTIEKGGRNPYFGEEELLFWFNEDLWTQSMTLRVFDEDIGSDDLIGDAKFSVLHFMAHRGPQEHAIPLRNKGSPAGEVLMRIEFLPAGVLTVTCHSAKQLRSVDAIGRQDPYVKLTLDGRATQMVRKTKTDTDGGSEPEWGGEVFRFDVVDQYNLQVEIWDEDSVGADDLIGAASLSLLPIFRYGYADDWLKLWTKGRFGNKDPAGMLRLEMSFEGPADVAYPQHQVGMDHFTEKERRTKETAGMIPSVSEPGGGQDAAMAAKAHALTRPAKRVAENTSEFSEEELLGAFRSLDVDKNSFIGAAELRHLLICMGELITDAEVDEMVRLCDTDGDGQVSFDEFRRMATHPDPGGPEFAMAMAEEEPEEPAPPASGSNLTVEDKQRQQGIKHEKSKLMRRFVEDTRPSLELLERVAKKFRQMQHNTLDFEDFCLLFEVEPTGEYRRLFALFTPDNQSDSGADLREMLLAAVNFVGGVDRTQRVRFCFEIFDDDHNGFITEDELVNILRANYLATSADQVRKKAQTILKQADDNGDGRVSLDEFHAISRKFPNLLFPPHDAD</sequence>
<feature type="domain" description="C2" evidence="4">
    <location>
        <begin position="319"/>
        <end position="440"/>
    </location>
</feature>
<dbReference type="PANTHER" id="PTHR47052">
    <property type="entry name" value="CONSERVED SERINE PROLINE-RICH PROTEIN (AFU_ORTHOLOGUE AFUA_2G01790)"/>
    <property type="match status" value="1"/>
</dbReference>
<dbReference type="Pfam" id="PF00168">
    <property type="entry name" value="C2"/>
    <property type="match status" value="3"/>
</dbReference>
<keyword evidence="7" id="KW-1185">Reference proteome</keyword>
<dbReference type="FunFam" id="1.10.238.10:FF:000003">
    <property type="entry name" value="Calmodulin A"/>
    <property type="match status" value="1"/>
</dbReference>
<evidence type="ECO:0000259" key="5">
    <source>
        <dbReference type="PROSITE" id="PS50222"/>
    </source>
</evidence>
<dbReference type="SMART" id="SM00239">
    <property type="entry name" value="C2"/>
    <property type="match status" value="3"/>
</dbReference>
<dbReference type="FunFam" id="2.60.40.150:FF:000441">
    <property type="entry name" value="Calcium-dependent protein kinase 1"/>
    <property type="match status" value="1"/>
</dbReference>
<feature type="domain" description="C2" evidence="4">
    <location>
        <begin position="52"/>
        <end position="186"/>
    </location>
</feature>
<dbReference type="InterPro" id="IPR000008">
    <property type="entry name" value="C2_dom"/>
</dbReference>
<dbReference type="AlphaFoldDB" id="G4YT62"/>
<dbReference type="InterPro" id="IPR011992">
    <property type="entry name" value="EF-hand-dom_pair"/>
</dbReference>
<gene>
    <name evidence="6" type="ORF">PHYSODRAFT_327357</name>
</gene>
<feature type="domain" description="EF-hand" evidence="5">
    <location>
        <begin position="566"/>
        <end position="601"/>
    </location>
</feature>
<dbReference type="InterPro" id="IPR018247">
    <property type="entry name" value="EF_Hand_1_Ca_BS"/>
</dbReference>
<evidence type="ECO:0000256" key="1">
    <source>
        <dbReference type="ARBA" id="ARBA00022737"/>
    </source>
</evidence>
<dbReference type="Proteomes" id="UP000002640">
    <property type="component" value="Unassembled WGS sequence"/>
</dbReference>
<accession>G4YT62</accession>
<evidence type="ECO:0000313" key="6">
    <source>
        <dbReference type="EMBL" id="EGZ26456.1"/>
    </source>
</evidence>
<dbReference type="PROSITE" id="PS00018">
    <property type="entry name" value="EF_HAND_1"/>
    <property type="match status" value="3"/>
</dbReference>
<dbReference type="InParanoid" id="G4YT62"/>
<dbReference type="CDD" id="cd00030">
    <property type="entry name" value="C2"/>
    <property type="match status" value="1"/>
</dbReference>
<dbReference type="InterPro" id="IPR052981">
    <property type="entry name" value="Ingression_C2_domain"/>
</dbReference>
<evidence type="ECO:0000313" key="7">
    <source>
        <dbReference type="Proteomes" id="UP000002640"/>
    </source>
</evidence>
<feature type="domain" description="C2" evidence="4">
    <location>
        <begin position="197"/>
        <end position="315"/>
    </location>
</feature>
<dbReference type="Gene3D" id="1.10.238.10">
    <property type="entry name" value="EF-hand"/>
    <property type="match status" value="2"/>
</dbReference>
<dbReference type="CDD" id="cd00051">
    <property type="entry name" value="EFh"/>
    <property type="match status" value="2"/>
</dbReference>
<keyword evidence="2" id="KW-0106">Calcium</keyword>
<feature type="region of interest" description="Disordered" evidence="3">
    <location>
        <begin position="610"/>
        <end position="639"/>
    </location>
</feature>
<feature type="region of interest" description="Disordered" evidence="3">
    <location>
        <begin position="1"/>
        <end position="53"/>
    </location>
</feature>
<organism evidence="6 7">
    <name type="scientific">Phytophthora sojae (strain P6497)</name>
    <name type="common">Soybean stem and root rot agent</name>
    <name type="synonym">Phytophthora megasperma f. sp. glycines</name>
    <dbReference type="NCBI Taxonomy" id="1094619"/>
    <lineage>
        <taxon>Eukaryota</taxon>
        <taxon>Sar</taxon>
        <taxon>Stramenopiles</taxon>
        <taxon>Oomycota</taxon>
        <taxon>Peronosporomycetes</taxon>
        <taxon>Peronosporales</taxon>
        <taxon>Peronosporaceae</taxon>
        <taxon>Phytophthora</taxon>
    </lineage>
</organism>
<evidence type="ECO:0000256" key="3">
    <source>
        <dbReference type="SAM" id="MobiDB-lite"/>
    </source>
</evidence>
<dbReference type="SUPFAM" id="SSF47473">
    <property type="entry name" value="EF-hand"/>
    <property type="match status" value="2"/>
</dbReference>
<dbReference type="InterPro" id="IPR002048">
    <property type="entry name" value="EF_hand_dom"/>
</dbReference>
<feature type="domain" description="EF-hand" evidence="5">
    <location>
        <begin position="765"/>
        <end position="800"/>
    </location>
</feature>
<evidence type="ECO:0000256" key="2">
    <source>
        <dbReference type="ARBA" id="ARBA00022837"/>
    </source>
</evidence>
<dbReference type="GO" id="GO:0005509">
    <property type="term" value="F:calcium ion binding"/>
    <property type="evidence" value="ECO:0007669"/>
    <property type="project" value="InterPro"/>
</dbReference>
<dbReference type="Gene3D" id="2.60.40.150">
    <property type="entry name" value="C2 domain"/>
    <property type="match status" value="3"/>
</dbReference>
<feature type="compositionally biased region" description="Basic and acidic residues" evidence="3">
    <location>
        <begin position="44"/>
        <end position="53"/>
    </location>
</feature>
<dbReference type="SUPFAM" id="SSF49562">
    <property type="entry name" value="C2 domain (Calcium/lipid-binding domain, CaLB)"/>
    <property type="match status" value="3"/>
</dbReference>
<protein>
    <submittedName>
        <fullName evidence="6">Uncharacterized protein</fullName>
    </submittedName>
</protein>
<dbReference type="PANTHER" id="PTHR47052:SF3">
    <property type="entry name" value="INGRESSION PROTEIN 1"/>
    <property type="match status" value="1"/>
</dbReference>
<dbReference type="KEGG" id="psoj:PHYSODRAFT_327357"/>
<dbReference type="Pfam" id="PF13499">
    <property type="entry name" value="EF-hand_7"/>
    <property type="match status" value="2"/>
</dbReference>
<feature type="compositionally biased region" description="Basic and acidic residues" evidence="3">
    <location>
        <begin position="628"/>
        <end position="639"/>
    </location>
</feature>
<name>G4YT62_PHYSP</name>
<dbReference type="OMA" id="HILICMG"/>
<evidence type="ECO:0000259" key="4">
    <source>
        <dbReference type="PROSITE" id="PS50004"/>
    </source>
</evidence>
<reference evidence="6 7" key="1">
    <citation type="journal article" date="2006" name="Science">
        <title>Phytophthora genome sequences uncover evolutionary origins and mechanisms of pathogenesis.</title>
        <authorList>
            <person name="Tyler B.M."/>
            <person name="Tripathy S."/>
            <person name="Zhang X."/>
            <person name="Dehal P."/>
            <person name="Jiang R.H."/>
            <person name="Aerts A."/>
            <person name="Arredondo F.D."/>
            <person name="Baxter L."/>
            <person name="Bensasson D."/>
            <person name="Beynon J.L."/>
            <person name="Chapman J."/>
            <person name="Damasceno C.M."/>
            <person name="Dorrance A.E."/>
            <person name="Dou D."/>
            <person name="Dickerman A.W."/>
            <person name="Dubchak I.L."/>
            <person name="Garbelotto M."/>
            <person name="Gijzen M."/>
            <person name="Gordon S.G."/>
            <person name="Govers F."/>
            <person name="Grunwald N.J."/>
            <person name="Huang W."/>
            <person name="Ivors K.L."/>
            <person name="Jones R.W."/>
            <person name="Kamoun S."/>
            <person name="Krampis K."/>
            <person name="Lamour K.H."/>
            <person name="Lee M.K."/>
            <person name="McDonald W.H."/>
            <person name="Medina M."/>
            <person name="Meijer H.J."/>
            <person name="Nordberg E.K."/>
            <person name="Maclean D.J."/>
            <person name="Ospina-Giraldo M.D."/>
            <person name="Morris P.F."/>
            <person name="Phuntumart V."/>
            <person name="Putnam N.H."/>
            <person name="Rash S."/>
            <person name="Rose J.K."/>
            <person name="Sakihama Y."/>
            <person name="Salamov A.A."/>
            <person name="Savidor A."/>
            <person name="Scheuring C.F."/>
            <person name="Smith B.M."/>
            <person name="Sobral B.W."/>
            <person name="Terry A."/>
            <person name="Torto-Alalibo T.A."/>
            <person name="Win J."/>
            <person name="Xu Z."/>
            <person name="Zhang H."/>
            <person name="Grigoriev I.V."/>
            <person name="Rokhsar D.S."/>
            <person name="Boore J.L."/>
        </authorList>
    </citation>
    <scope>NUCLEOTIDE SEQUENCE [LARGE SCALE GENOMIC DNA]</scope>
    <source>
        <strain evidence="6 7">P6497</strain>
    </source>
</reference>
<dbReference type="RefSeq" id="XP_009521744.1">
    <property type="nucleotide sequence ID" value="XM_009523449.1"/>
</dbReference>
<proteinExistence type="predicted"/>
<dbReference type="GeneID" id="20645598"/>
<dbReference type="PROSITE" id="PS50222">
    <property type="entry name" value="EF_HAND_2"/>
    <property type="match status" value="4"/>
</dbReference>
<dbReference type="InterPro" id="IPR035892">
    <property type="entry name" value="C2_domain_sf"/>
</dbReference>
<dbReference type="PROSITE" id="PS50004">
    <property type="entry name" value="C2"/>
    <property type="match status" value="3"/>
</dbReference>